<evidence type="ECO:0000256" key="1">
    <source>
        <dbReference type="ARBA" id="ARBA00004496"/>
    </source>
</evidence>
<dbReference type="Gene3D" id="3.20.20.80">
    <property type="entry name" value="Glycosidases"/>
    <property type="match status" value="1"/>
</dbReference>
<dbReference type="AlphaFoldDB" id="A0AAU7CRE1"/>
<evidence type="ECO:0000256" key="12">
    <source>
        <dbReference type="ARBA" id="ARBA00034013"/>
    </source>
</evidence>
<dbReference type="CDD" id="cd11325">
    <property type="entry name" value="AmyAc_GTHase"/>
    <property type="match status" value="1"/>
</dbReference>
<dbReference type="SUPFAM" id="SSF51445">
    <property type="entry name" value="(Trans)glycosidases"/>
    <property type="match status" value="1"/>
</dbReference>
<evidence type="ECO:0000256" key="8">
    <source>
        <dbReference type="ARBA" id="ARBA00023277"/>
    </source>
</evidence>
<dbReference type="Gene3D" id="1.10.10.760">
    <property type="entry name" value="E-set domains of sugar-utilizing enzymes"/>
    <property type="match status" value="1"/>
</dbReference>
<gene>
    <name evidence="18" type="primary">treZ</name>
    <name evidence="18" type="ORF">V5E97_16385</name>
</gene>
<evidence type="ECO:0000256" key="3">
    <source>
        <dbReference type="ARBA" id="ARBA00008061"/>
    </source>
</evidence>
<feature type="active site" description="Proton donor" evidence="15">
    <location>
        <position position="304"/>
    </location>
</feature>
<dbReference type="PANTHER" id="PTHR43651:SF11">
    <property type="entry name" value="MALTO-OLIGOSYLTREHALOSE TREHALOHYDROLASE"/>
    <property type="match status" value="1"/>
</dbReference>
<dbReference type="SMART" id="SM00642">
    <property type="entry name" value="Aamy"/>
    <property type="match status" value="1"/>
</dbReference>
<comment type="subcellular location">
    <subcellularLocation>
        <location evidence="1 15">Cytoplasm</location>
    </subcellularLocation>
</comment>
<dbReference type="PANTHER" id="PTHR43651">
    <property type="entry name" value="1,4-ALPHA-GLUCAN-BRANCHING ENZYME"/>
    <property type="match status" value="1"/>
</dbReference>
<dbReference type="InterPro" id="IPR006047">
    <property type="entry name" value="GH13_cat_dom"/>
</dbReference>
<evidence type="ECO:0000256" key="9">
    <source>
        <dbReference type="ARBA" id="ARBA00023295"/>
    </source>
</evidence>
<reference evidence="18" key="1">
    <citation type="submission" date="2024-05" db="EMBL/GenBank/DDBJ databases">
        <title>Planctomycetes of the genus Singulisphaera possess chitinolytic capabilities.</title>
        <authorList>
            <person name="Ivanova A."/>
        </authorList>
    </citation>
    <scope>NUCLEOTIDE SEQUENCE</scope>
    <source>
        <strain evidence="18">Ch08T</strain>
    </source>
</reference>
<evidence type="ECO:0000313" key="18">
    <source>
        <dbReference type="EMBL" id="XBH07550.1"/>
    </source>
</evidence>
<comment type="pathway">
    <text evidence="2 14">Glycan biosynthesis; trehalose biosynthesis.</text>
</comment>
<evidence type="ECO:0000256" key="16">
    <source>
        <dbReference type="PIRSR" id="PIRSR006337-3"/>
    </source>
</evidence>
<evidence type="ECO:0000256" key="14">
    <source>
        <dbReference type="PIRNR" id="PIRNR006337"/>
    </source>
</evidence>
<dbReference type="PIRSF" id="PIRSF006337">
    <property type="entry name" value="Trehalose_TreZ"/>
    <property type="match status" value="1"/>
</dbReference>
<keyword evidence="6" id="KW-0963">Cytoplasm</keyword>
<evidence type="ECO:0000256" key="2">
    <source>
        <dbReference type="ARBA" id="ARBA00005199"/>
    </source>
</evidence>
<comment type="similarity">
    <text evidence="3 14">Belongs to the glycosyl hydrolase 13 family.</text>
</comment>
<protein>
    <recommendedName>
        <fullName evidence="5 13">Malto-oligosyltrehalose trehalohydrolase</fullName>
        <shortName evidence="14">MTHase</shortName>
        <ecNumber evidence="4 13">3.2.1.141</ecNumber>
    </recommendedName>
    <alternativeName>
        <fullName evidence="11 14">4-alpha-D-((1-&gt;4)-alpha-D-glucano)trehalose trehalohydrolase</fullName>
    </alternativeName>
    <alternativeName>
        <fullName evidence="10 14">Maltooligosyl trehalose trehalohydrolase</fullName>
    </alternativeName>
</protein>
<dbReference type="InterPro" id="IPR014756">
    <property type="entry name" value="Ig_E-set"/>
</dbReference>
<evidence type="ECO:0000256" key="4">
    <source>
        <dbReference type="ARBA" id="ARBA00012268"/>
    </source>
</evidence>
<evidence type="ECO:0000256" key="15">
    <source>
        <dbReference type="PIRSR" id="PIRSR006337-1"/>
    </source>
</evidence>
<dbReference type="InterPro" id="IPR012768">
    <property type="entry name" value="Trehalose_TreZ"/>
</dbReference>
<dbReference type="SUPFAM" id="SSF81296">
    <property type="entry name" value="E set domains"/>
    <property type="match status" value="1"/>
</dbReference>
<comment type="catalytic activity">
    <reaction evidence="12 14">
        <text>hydrolysis of (1-&gt;4)-alpha-D-glucosidic linkage in 4-alpha-D-[(1-&gt;4)-alpha-D-glucanosyl]n trehalose to yield trehalose and (1-&gt;4)-alpha-D-glucan.</text>
        <dbReference type="EC" id="3.2.1.141"/>
    </reaction>
</comment>
<dbReference type="Pfam" id="PF02922">
    <property type="entry name" value="CBM_48"/>
    <property type="match status" value="1"/>
</dbReference>
<dbReference type="RefSeq" id="WP_406700387.1">
    <property type="nucleotide sequence ID" value="NZ_CP155447.1"/>
</dbReference>
<dbReference type="GO" id="GO:0033942">
    <property type="term" value="F:4-alpha-D-(1-&gt;4)-alpha-D-glucanotrehalose trehalohydrolase activity"/>
    <property type="evidence" value="ECO:0007669"/>
    <property type="project" value="UniProtKB-EC"/>
</dbReference>
<dbReference type="InterPro" id="IPR004193">
    <property type="entry name" value="Glyco_hydro_13_N"/>
</dbReference>
<dbReference type="GO" id="GO:0005992">
    <property type="term" value="P:trehalose biosynthetic process"/>
    <property type="evidence" value="ECO:0007669"/>
    <property type="project" value="UniProtKB-UniRule"/>
</dbReference>
<dbReference type="Pfam" id="PF00128">
    <property type="entry name" value="Alpha-amylase"/>
    <property type="match status" value="1"/>
</dbReference>
<keyword evidence="7 14" id="KW-0378">Hydrolase</keyword>
<evidence type="ECO:0000256" key="7">
    <source>
        <dbReference type="ARBA" id="ARBA00022801"/>
    </source>
</evidence>
<dbReference type="EC" id="3.2.1.141" evidence="4 13"/>
<evidence type="ECO:0000256" key="11">
    <source>
        <dbReference type="ARBA" id="ARBA00033284"/>
    </source>
</evidence>
<dbReference type="GO" id="GO:0005737">
    <property type="term" value="C:cytoplasm"/>
    <property type="evidence" value="ECO:0007669"/>
    <property type="project" value="UniProtKB-SubCell"/>
</dbReference>
<feature type="domain" description="Glycosyl hydrolase family 13 catalytic" evidence="17">
    <location>
        <begin position="121"/>
        <end position="467"/>
    </location>
</feature>
<evidence type="ECO:0000259" key="17">
    <source>
        <dbReference type="SMART" id="SM00642"/>
    </source>
</evidence>
<dbReference type="Gene3D" id="2.60.40.10">
    <property type="entry name" value="Immunoglobulins"/>
    <property type="match status" value="1"/>
</dbReference>
<proteinExistence type="inferred from homology"/>
<dbReference type="EMBL" id="CP155447">
    <property type="protein sequence ID" value="XBH07550.1"/>
    <property type="molecule type" value="Genomic_DNA"/>
</dbReference>
<evidence type="ECO:0000256" key="5">
    <source>
        <dbReference type="ARBA" id="ARBA00015938"/>
    </source>
</evidence>
<keyword evidence="8" id="KW-0119">Carbohydrate metabolism</keyword>
<evidence type="ECO:0000256" key="13">
    <source>
        <dbReference type="NCBIfam" id="TIGR02402"/>
    </source>
</evidence>
<dbReference type="InterPro" id="IPR017853">
    <property type="entry name" value="GH"/>
</dbReference>
<dbReference type="InterPro" id="IPR044901">
    <property type="entry name" value="Trehalose_TreZ_E-set_sf"/>
</dbReference>
<feature type="active site" description="Nucleophile" evidence="15">
    <location>
        <position position="267"/>
    </location>
</feature>
<accession>A0AAU7CRE1</accession>
<dbReference type="NCBIfam" id="TIGR02402">
    <property type="entry name" value="trehalose_TreZ"/>
    <property type="match status" value="1"/>
</dbReference>
<evidence type="ECO:0000256" key="10">
    <source>
        <dbReference type="ARBA" id="ARBA00032057"/>
    </source>
</evidence>
<evidence type="ECO:0000256" key="6">
    <source>
        <dbReference type="ARBA" id="ARBA00022490"/>
    </source>
</evidence>
<sequence>MIDDPEIPLTGPKSVAANQTSWRVWAPRADRVDLVLGLEREARNLPMEPIGRGYFERMTARVEPGLRYAYRLNGGPPLPDPGSRSQPDGVNAASAVFFPETFPWNEGAWRGVKRAELVIYELHVGTFTPEGTFDAVIARIPELLDLGITAIELMPVGQFSGTRNWGYDGVFPFAPQNSYGGPEALQRLVDACHQLGMAVFLDVIYNHFGPEGNVFPLFGDYLTDTYKTAWGPALNFDGRGCDAVRAMVLENARQWIRDFHFDGLRLDAADQIFDRSPKNILSEIVEVVHDAAARLGRQAHVFAETDLNDAPGFLRTVEHGGYELDGHWNDDFHHAAHVVLTGETNGYYVDFAAGPEALAKSYERVFVNDGNYSPFRGRRHGTPATEFTGDRFLAFTQNHDQVGNRLKSDRYASMLSHSAVRLAAGILLLAPRLPLLFMGEEYGETRPFPFFCDFQEPELIQAIRNGRKTEFSYFGWEDEIADPFASATREAAVLSWSWETPARLGLRQLYRDLLRLRRELPSLADFSHARTRLIRNGAASPVLEVLRGSSMPNGSPSLRIYLNLGPDVQNLPSDWQSQPLLLRSEIDRYGNQSSEAMKWEGFLQPHEFVILGSG</sequence>
<name>A0AAU7CRE1_9BACT</name>
<feature type="site" description="Transition state stabilizer" evidence="16">
    <location>
        <position position="400"/>
    </location>
</feature>
<dbReference type="CDD" id="cd02853">
    <property type="entry name" value="E_set_MTHase_like_N"/>
    <property type="match status" value="1"/>
</dbReference>
<dbReference type="InterPro" id="IPR013783">
    <property type="entry name" value="Ig-like_fold"/>
</dbReference>
<organism evidence="18">
    <name type="scientific">Singulisphaera sp. Ch08</name>
    <dbReference type="NCBI Taxonomy" id="3120278"/>
    <lineage>
        <taxon>Bacteria</taxon>
        <taxon>Pseudomonadati</taxon>
        <taxon>Planctomycetota</taxon>
        <taxon>Planctomycetia</taxon>
        <taxon>Isosphaerales</taxon>
        <taxon>Isosphaeraceae</taxon>
        <taxon>Singulisphaera</taxon>
    </lineage>
</organism>
<keyword evidence="9 14" id="KW-0326">Glycosidase</keyword>